<sequence length="244" mass="26358" precursor="true">MLAECVLLACVAFFGLPVPAVAAPPASDEFTTSGGPLRIFFIGHGSLRFEYDGKEIYVDPFGQVGDYGTMPPADLVLLTHEHGDHLDPESIAKIAGPETAIVLTGPCLEKLGRGTVMENGQQTTAAGIPVAAVPAYNIKHMRSPGTPFHPKGRGNGYVLTFGDLRVYVAGDTENIPEMANLKNIDIAFLPMNLPYTMTPEMAADAAQMFKPKVLYPYHYGETDPARLVTLLKDSGIDVRVRELR</sequence>
<accession>E1JSI4</accession>
<keyword evidence="1" id="KW-0732">Signal</keyword>
<proteinExistence type="predicted"/>
<dbReference type="Proteomes" id="UP000006250">
    <property type="component" value="Unassembled WGS sequence"/>
</dbReference>
<dbReference type="SUPFAM" id="SSF56281">
    <property type="entry name" value="Metallo-hydrolase/oxidoreductase"/>
    <property type="match status" value="1"/>
</dbReference>
<name>E1JSI4_SOLFR</name>
<evidence type="ECO:0000256" key="1">
    <source>
        <dbReference type="SAM" id="SignalP"/>
    </source>
</evidence>
<gene>
    <name evidence="2" type="ORF">DesfrDRAFT_0775</name>
</gene>
<reference evidence="2 3" key="1">
    <citation type="submission" date="2010-08" db="EMBL/GenBank/DDBJ databases">
        <title>The draft genome of Desulfovibrio fructosovorans JJ.</title>
        <authorList>
            <consortium name="US DOE Joint Genome Institute (JGI-PGF)"/>
            <person name="Lucas S."/>
            <person name="Copeland A."/>
            <person name="Lapidus A."/>
            <person name="Cheng J.-F."/>
            <person name="Bruce D."/>
            <person name="Goodwin L."/>
            <person name="Pitluck S."/>
            <person name="Land M.L."/>
            <person name="Hauser L."/>
            <person name="Chang Y.-J."/>
            <person name="Jeffries C."/>
            <person name="Wall J.D."/>
            <person name="Stahl D.A."/>
            <person name="Arkin A.P."/>
            <person name="Dehal P."/>
            <person name="Stolyar S.M."/>
            <person name="Hazen T.C."/>
            <person name="Woyke T.J."/>
        </authorList>
    </citation>
    <scope>NUCLEOTIDE SEQUENCE [LARGE SCALE GENOMIC DNA]</scope>
    <source>
        <strain evidence="2 3">JJ</strain>
    </source>
</reference>
<dbReference type="RefSeq" id="WP_005991274.1">
    <property type="nucleotide sequence ID" value="NZ_AECZ01000003.1"/>
</dbReference>
<dbReference type="PANTHER" id="PTHR43546:SF3">
    <property type="entry name" value="UPF0173 METAL-DEPENDENT HYDROLASE MJ1163"/>
    <property type="match status" value="1"/>
</dbReference>
<keyword evidence="3" id="KW-1185">Reference proteome</keyword>
<dbReference type="PANTHER" id="PTHR43546">
    <property type="entry name" value="UPF0173 METAL-DEPENDENT HYDROLASE MJ1163-RELATED"/>
    <property type="match status" value="1"/>
</dbReference>
<feature type="chain" id="PRO_5003148047" description="Metal-dependent hydrolase" evidence="1">
    <location>
        <begin position="23"/>
        <end position="244"/>
    </location>
</feature>
<comment type="caution">
    <text evidence="2">The sequence shown here is derived from an EMBL/GenBank/DDBJ whole genome shotgun (WGS) entry which is preliminary data.</text>
</comment>
<dbReference type="InterPro" id="IPR036866">
    <property type="entry name" value="RibonucZ/Hydroxyglut_hydro"/>
</dbReference>
<dbReference type="Pfam" id="PF13483">
    <property type="entry name" value="Lactamase_B_3"/>
    <property type="match status" value="1"/>
</dbReference>
<protein>
    <recommendedName>
        <fullName evidence="4">Metal-dependent hydrolase</fullName>
    </recommendedName>
</protein>
<evidence type="ECO:0000313" key="2">
    <source>
        <dbReference type="EMBL" id="EFL52669.1"/>
    </source>
</evidence>
<dbReference type="InterPro" id="IPR050114">
    <property type="entry name" value="UPF0173_UPF0282_UlaG_hydrolase"/>
</dbReference>
<evidence type="ECO:0000313" key="3">
    <source>
        <dbReference type="Proteomes" id="UP000006250"/>
    </source>
</evidence>
<organism evidence="2 3">
    <name type="scientific">Solidesulfovibrio fructosivorans JJ]</name>
    <dbReference type="NCBI Taxonomy" id="596151"/>
    <lineage>
        <taxon>Bacteria</taxon>
        <taxon>Pseudomonadati</taxon>
        <taxon>Thermodesulfobacteriota</taxon>
        <taxon>Desulfovibrionia</taxon>
        <taxon>Desulfovibrionales</taxon>
        <taxon>Desulfovibrionaceae</taxon>
        <taxon>Solidesulfovibrio</taxon>
    </lineage>
</organism>
<dbReference type="EMBL" id="AECZ01000003">
    <property type="protein sequence ID" value="EFL52669.1"/>
    <property type="molecule type" value="Genomic_DNA"/>
</dbReference>
<evidence type="ECO:0008006" key="4">
    <source>
        <dbReference type="Google" id="ProtNLM"/>
    </source>
</evidence>
<dbReference type="OrthoDB" id="9789133at2"/>
<dbReference type="eggNOG" id="COG2220">
    <property type="taxonomic scope" value="Bacteria"/>
</dbReference>
<dbReference type="Gene3D" id="3.60.15.10">
    <property type="entry name" value="Ribonuclease Z/Hydroxyacylglutathione hydrolase-like"/>
    <property type="match status" value="1"/>
</dbReference>
<dbReference type="STRING" id="596151.DesfrDRAFT_0775"/>
<feature type="signal peptide" evidence="1">
    <location>
        <begin position="1"/>
        <end position="22"/>
    </location>
</feature>
<dbReference type="AlphaFoldDB" id="E1JSI4"/>